<sequence>MTAVQDIVGAEHVLTDPDITQSFGTDWTRAWSAQPLAVVRPADTDQTAQVLMACKKFGVPVVPQGGNTGLVGGGIPHRDNEAIVLSMTRLQHLGTVDRATQTVDVGAGVSLARLQAHASAAGFAYAVDLAARDSATVGGMIATNAGGLRVVGLGDTRQQVMGVEAVLVDGSILRRLEPLAKDNGGYNLSQLMTGSEGTLGVITAARLRLVRAPGTQYVTFIGLADVESAVCLVADARARGDLTAAELIRSEGMKVVRQVCGLAQPLKAEHRVYLLLETAELPELPDDVDAVVDPRMWEYRDRQAEAVATLGIPFKLDVCLPINSIAAFLTELDTLPDTQGREVHVYAHLGDGNLHINLLDIDVEMADRLDEQVLTLVARYGGSIAAEHGVGVHKTKWLHLSRSSAEIATMQAIKDTLDPAGLLNPGVLLP</sequence>
<dbReference type="InterPro" id="IPR016164">
    <property type="entry name" value="FAD-linked_Oxase-like_C"/>
</dbReference>
<dbReference type="InterPro" id="IPR006094">
    <property type="entry name" value="Oxid_FAD_bind_N"/>
</dbReference>
<evidence type="ECO:0000256" key="1">
    <source>
        <dbReference type="ARBA" id="ARBA00001974"/>
    </source>
</evidence>
<reference evidence="7" key="1">
    <citation type="submission" date="2020-05" db="EMBL/GenBank/DDBJ databases">
        <authorList>
            <person name="Chiriac C."/>
            <person name="Salcher M."/>
            <person name="Ghai R."/>
            <person name="Kavagutti S V."/>
        </authorList>
    </citation>
    <scope>NUCLEOTIDE SEQUENCE</scope>
</reference>
<dbReference type="SUPFAM" id="SSF55103">
    <property type="entry name" value="FAD-linked oxidases, C-terminal domain"/>
    <property type="match status" value="1"/>
</dbReference>
<protein>
    <submittedName>
        <fullName evidence="7">Unannotated protein</fullName>
    </submittedName>
</protein>
<dbReference type="InterPro" id="IPR016166">
    <property type="entry name" value="FAD-bd_PCMH"/>
</dbReference>
<dbReference type="Pfam" id="PF01565">
    <property type="entry name" value="FAD_binding_4"/>
    <property type="match status" value="1"/>
</dbReference>
<dbReference type="InterPro" id="IPR036318">
    <property type="entry name" value="FAD-bd_PCMH-like_sf"/>
</dbReference>
<dbReference type="GO" id="GO:0022904">
    <property type="term" value="P:respiratory electron transport chain"/>
    <property type="evidence" value="ECO:0007669"/>
    <property type="project" value="TreeGrafter"/>
</dbReference>
<evidence type="ECO:0000256" key="4">
    <source>
        <dbReference type="ARBA" id="ARBA00022827"/>
    </source>
</evidence>
<dbReference type="GO" id="GO:0016491">
    <property type="term" value="F:oxidoreductase activity"/>
    <property type="evidence" value="ECO:0007669"/>
    <property type="project" value="UniProtKB-KW"/>
</dbReference>
<evidence type="ECO:0000256" key="2">
    <source>
        <dbReference type="ARBA" id="ARBA00008000"/>
    </source>
</evidence>
<dbReference type="InterPro" id="IPR004113">
    <property type="entry name" value="FAD-bd_oxidored_4_C"/>
</dbReference>
<dbReference type="Gene3D" id="3.30.43.10">
    <property type="entry name" value="Uridine Diphospho-n-acetylenolpyruvylglucosamine Reductase, domain 2"/>
    <property type="match status" value="1"/>
</dbReference>
<dbReference type="InterPro" id="IPR016169">
    <property type="entry name" value="FAD-bd_PCMH_sub2"/>
</dbReference>
<proteinExistence type="inferred from homology"/>
<organism evidence="7">
    <name type="scientific">freshwater metagenome</name>
    <dbReference type="NCBI Taxonomy" id="449393"/>
    <lineage>
        <taxon>unclassified sequences</taxon>
        <taxon>metagenomes</taxon>
        <taxon>ecological metagenomes</taxon>
    </lineage>
</organism>
<keyword evidence="4" id="KW-0274">FAD</keyword>
<dbReference type="PANTHER" id="PTHR43716:SF1">
    <property type="entry name" value="D-2-HYDROXYGLUTARATE DEHYDROGENASE, MITOCHONDRIAL"/>
    <property type="match status" value="1"/>
</dbReference>
<dbReference type="InterPro" id="IPR016167">
    <property type="entry name" value="FAD-bd_PCMH_sub1"/>
</dbReference>
<name>A0A6J7DA11_9ZZZZ</name>
<dbReference type="Gene3D" id="3.30.70.2190">
    <property type="match status" value="1"/>
</dbReference>
<dbReference type="SUPFAM" id="SSF56176">
    <property type="entry name" value="FAD-binding/transporter-associated domain-like"/>
    <property type="match status" value="1"/>
</dbReference>
<feature type="domain" description="FAD-binding PCMH-type" evidence="6">
    <location>
        <begin position="31"/>
        <end position="212"/>
    </location>
</feature>
<dbReference type="GO" id="GO:0071949">
    <property type="term" value="F:FAD binding"/>
    <property type="evidence" value="ECO:0007669"/>
    <property type="project" value="InterPro"/>
</dbReference>
<dbReference type="InterPro" id="IPR051264">
    <property type="entry name" value="FAD-oxidored/transferase_4"/>
</dbReference>
<dbReference type="Pfam" id="PF02913">
    <property type="entry name" value="FAD-oxidase_C"/>
    <property type="match status" value="1"/>
</dbReference>
<keyword evidence="3" id="KW-0285">Flavoprotein</keyword>
<comment type="similarity">
    <text evidence="2">Belongs to the FAD-binding oxidoreductase/transferase type 4 family.</text>
</comment>
<dbReference type="AlphaFoldDB" id="A0A6J7DA11"/>
<accession>A0A6J7DA11</accession>
<dbReference type="Gene3D" id="1.10.45.10">
    <property type="entry name" value="Vanillyl-alcohol Oxidase, Chain A, domain 4"/>
    <property type="match status" value="1"/>
</dbReference>
<dbReference type="FunFam" id="1.10.45.10:FF:000001">
    <property type="entry name" value="D-lactate dehydrogenase mitochondrial"/>
    <property type="match status" value="1"/>
</dbReference>
<dbReference type="Gene3D" id="3.30.70.2740">
    <property type="match status" value="1"/>
</dbReference>
<evidence type="ECO:0000313" key="7">
    <source>
        <dbReference type="EMBL" id="CAB4866048.1"/>
    </source>
</evidence>
<keyword evidence="5" id="KW-0560">Oxidoreductase</keyword>
<dbReference type="Gene3D" id="3.30.465.10">
    <property type="match status" value="1"/>
</dbReference>
<dbReference type="PROSITE" id="PS51387">
    <property type="entry name" value="FAD_PCMH"/>
    <property type="match status" value="1"/>
</dbReference>
<dbReference type="InterPro" id="IPR016171">
    <property type="entry name" value="Vanillyl_alc_oxidase_C-sub2"/>
</dbReference>
<dbReference type="PANTHER" id="PTHR43716">
    <property type="entry name" value="D-2-HYDROXYGLUTARATE DEHYDROGENASE, MITOCHONDRIAL"/>
    <property type="match status" value="1"/>
</dbReference>
<comment type="cofactor">
    <cofactor evidence="1">
        <name>FAD</name>
        <dbReference type="ChEBI" id="CHEBI:57692"/>
    </cofactor>
</comment>
<evidence type="ECO:0000259" key="6">
    <source>
        <dbReference type="PROSITE" id="PS51387"/>
    </source>
</evidence>
<dbReference type="EMBL" id="CAFBLM010000016">
    <property type="protein sequence ID" value="CAB4866048.1"/>
    <property type="molecule type" value="Genomic_DNA"/>
</dbReference>
<evidence type="ECO:0000256" key="5">
    <source>
        <dbReference type="ARBA" id="ARBA00023002"/>
    </source>
</evidence>
<evidence type="ECO:0000256" key="3">
    <source>
        <dbReference type="ARBA" id="ARBA00022630"/>
    </source>
</evidence>
<gene>
    <name evidence="7" type="ORF">UFOPK3401_00530</name>
</gene>